<dbReference type="InterPro" id="IPR001173">
    <property type="entry name" value="Glyco_trans_2-like"/>
</dbReference>
<dbReference type="PANTHER" id="PTHR22916:SF3">
    <property type="entry name" value="UDP-GLCNAC:BETAGAL BETA-1,3-N-ACETYLGLUCOSAMINYLTRANSFERASE-LIKE PROTEIN 1"/>
    <property type="match status" value="1"/>
</dbReference>
<dbReference type="InterPro" id="IPR029044">
    <property type="entry name" value="Nucleotide-diphossugar_trans"/>
</dbReference>
<name>A0A6M4AQF0_9SPHN</name>
<dbReference type="GO" id="GO:0016758">
    <property type="term" value="F:hexosyltransferase activity"/>
    <property type="evidence" value="ECO:0007669"/>
    <property type="project" value="UniProtKB-ARBA"/>
</dbReference>
<gene>
    <name evidence="2" type="ORF">GV829_01330</name>
</gene>
<dbReference type="SUPFAM" id="SSF53448">
    <property type="entry name" value="Nucleotide-diphospho-sugar transferases"/>
    <property type="match status" value="1"/>
</dbReference>
<reference evidence="2 3" key="1">
    <citation type="submission" date="2020-01" db="EMBL/GenBank/DDBJ databases">
        <title>Sphingomonas sp. strain CSW-10.</title>
        <authorList>
            <person name="Chen W.-M."/>
        </authorList>
    </citation>
    <scope>NUCLEOTIDE SEQUENCE [LARGE SCALE GENOMIC DNA]</scope>
    <source>
        <strain evidence="2 3">CSW-10</strain>
    </source>
</reference>
<dbReference type="Gene3D" id="3.90.550.10">
    <property type="entry name" value="Spore Coat Polysaccharide Biosynthesis Protein SpsA, Chain A"/>
    <property type="match status" value="1"/>
</dbReference>
<protein>
    <submittedName>
        <fullName evidence="2">Glycosyltransferase family 2 protein</fullName>
    </submittedName>
</protein>
<dbReference type="KEGG" id="slan:GV829_01330"/>
<dbReference type="AlphaFoldDB" id="A0A6M4AQF0"/>
<dbReference type="RefSeq" id="WP_169943464.1">
    <property type="nucleotide sequence ID" value="NZ_CP053015.1"/>
</dbReference>
<keyword evidence="2" id="KW-0808">Transferase</keyword>
<accession>A0A6M4AQF0</accession>
<organism evidence="2 3">
    <name type="scientific">Sphingomonas lacunae</name>
    <dbReference type="NCBI Taxonomy" id="2698828"/>
    <lineage>
        <taxon>Bacteria</taxon>
        <taxon>Pseudomonadati</taxon>
        <taxon>Pseudomonadota</taxon>
        <taxon>Alphaproteobacteria</taxon>
        <taxon>Sphingomonadales</taxon>
        <taxon>Sphingomonadaceae</taxon>
        <taxon>Sphingomonas</taxon>
    </lineage>
</organism>
<dbReference type="PANTHER" id="PTHR22916">
    <property type="entry name" value="GLYCOSYLTRANSFERASE"/>
    <property type="match status" value="1"/>
</dbReference>
<feature type="domain" description="Glycosyltransferase 2-like" evidence="1">
    <location>
        <begin position="11"/>
        <end position="176"/>
    </location>
</feature>
<dbReference type="Pfam" id="PF00535">
    <property type="entry name" value="Glycos_transf_2"/>
    <property type="match status" value="1"/>
</dbReference>
<evidence type="ECO:0000313" key="2">
    <source>
        <dbReference type="EMBL" id="QJQ31247.1"/>
    </source>
</evidence>
<sequence>MNRLFPYPHISVVMPVHNASATLSATVRSILSQSERDFELLLIDDGSTDQSLAIMLRLAAVDDRIRVIAHANCGVAATRNKGVELSHGQLIAFCDADDLWHPEKLKLHRALHRADHNCAASYARIAFIEPEARNALDARTTSTIVNTPLKVTDLLGENPVCTMSNLVVRRAAFERVGGFRAGMSFAEDQEWLARAAFLGLAIRGIDEVLVSYRLSHDGLSVNLERMYAGWRDLATDYADPSGVQAAEAIYCRYLARRALRSGASAATALHYAVRGLRLDARAFLTDAKRGWATLISALVAPFIPRAARIRVFA</sequence>
<dbReference type="Proteomes" id="UP000503018">
    <property type="component" value="Chromosome"/>
</dbReference>
<evidence type="ECO:0000259" key="1">
    <source>
        <dbReference type="Pfam" id="PF00535"/>
    </source>
</evidence>
<evidence type="ECO:0000313" key="3">
    <source>
        <dbReference type="Proteomes" id="UP000503018"/>
    </source>
</evidence>
<proteinExistence type="predicted"/>
<keyword evidence="3" id="KW-1185">Reference proteome</keyword>
<dbReference type="EMBL" id="CP053015">
    <property type="protein sequence ID" value="QJQ31247.1"/>
    <property type="molecule type" value="Genomic_DNA"/>
</dbReference>